<protein>
    <recommendedName>
        <fullName evidence="2">histidine kinase</fullName>
        <ecNumber evidence="2">2.7.13.3</ecNumber>
    </recommendedName>
</protein>
<dbReference type="EMBL" id="CP106679">
    <property type="protein sequence ID" value="UXP32327.1"/>
    <property type="molecule type" value="Genomic_DNA"/>
</dbReference>
<dbReference type="RefSeq" id="WP_262309763.1">
    <property type="nucleotide sequence ID" value="NZ_CP106679.1"/>
</dbReference>
<feature type="domain" description="Histidine kinase" evidence="9">
    <location>
        <begin position="138"/>
        <end position="331"/>
    </location>
</feature>
<dbReference type="CDD" id="cd16917">
    <property type="entry name" value="HATPase_UhpB-NarQ-NarX-like"/>
    <property type="match status" value="1"/>
</dbReference>
<reference evidence="10" key="1">
    <citation type="submission" date="2022-09" db="EMBL/GenBank/DDBJ databases">
        <title>Comparative genomics and taxonomic characterization of three novel marine species of genus Reichenbachiella exhibiting antioxidant and polysaccharide degradation activities.</title>
        <authorList>
            <person name="Muhammad N."/>
            <person name="Lee Y.-J."/>
            <person name="Ko J."/>
            <person name="Kim S.-G."/>
        </authorList>
    </citation>
    <scope>NUCLEOTIDE SEQUENCE</scope>
    <source>
        <strain evidence="10">BKB1-1</strain>
    </source>
</reference>
<evidence type="ECO:0000259" key="9">
    <source>
        <dbReference type="PROSITE" id="PS50109"/>
    </source>
</evidence>
<dbReference type="PROSITE" id="PS50109">
    <property type="entry name" value="HIS_KIN"/>
    <property type="match status" value="1"/>
</dbReference>
<evidence type="ECO:0000256" key="1">
    <source>
        <dbReference type="ARBA" id="ARBA00000085"/>
    </source>
</evidence>
<keyword evidence="5" id="KW-0547">Nucleotide-binding</keyword>
<evidence type="ECO:0000313" key="11">
    <source>
        <dbReference type="Proteomes" id="UP001065174"/>
    </source>
</evidence>
<dbReference type="SUPFAM" id="SSF55874">
    <property type="entry name" value="ATPase domain of HSP90 chaperone/DNA topoisomerase II/histidine kinase"/>
    <property type="match status" value="1"/>
</dbReference>
<evidence type="ECO:0000256" key="4">
    <source>
        <dbReference type="ARBA" id="ARBA00022679"/>
    </source>
</evidence>
<keyword evidence="6 10" id="KW-0418">Kinase</keyword>
<accession>A0ABY6CP72</accession>
<dbReference type="InterPro" id="IPR005467">
    <property type="entry name" value="His_kinase_dom"/>
</dbReference>
<evidence type="ECO:0000256" key="6">
    <source>
        <dbReference type="ARBA" id="ARBA00022777"/>
    </source>
</evidence>
<dbReference type="PANTHER" id="PTHR24421:SF10">
    <property type="entry name" value="NITRATE_NITRITE SENSOR PROTEIN NARQ"/>
    <property type="match status" value="1"/>
</dbReference>
<dbReference type="Pfam" id="PF07730">
    <property type="entry name" value="HisKA_3"/>
    <property type="match status" value="1"/>
</dbReference>
<dbReference type="PANTHER" id="PTHR24421">
    <property type="entry name" value="NITRATE/NITRITE SENSOR PROTEIN NARX-RELATED"/>
    <property type="match status" value="1"/>
</dbReference>
<sequence length="331" mass="37302">MSLNKGMEEKQGLLLSIMEGVPYGIIAMDMRGKITLTNALALDFLDISARTGELLDTEVLHLCRELPDLKRKIEFCLDVGLEDFDLEEIHFHEKYLTFRGRRVQEGMVITIADFTSITASKHIALSSLLEGQELERKRLAREIHDGIGPTLSTVKMKLANIEGDLESINHELAEKFRQSYEMIDEAADDLRSISHNLMPRVLSDFGLVEALDTLCDKIDETKSVTVDYLNSGLESRLDEVTELGLYRISQELINNTLKYAHAKKITLQLIKREEGIRLLYEDDGRGFDPNEISHGLGFMNIENRTKALAGQVTIDSHPDKGMTALIEIPLS</sequence>
<keyword evidence="3" id="KW-0597">Phosphoprotein</keyword>
<keyword evidence="7" id="KW-0067">ATP-binding</keyword>
<gene>
    <name evidence="10" type="ORF">N6H18_18470</name>
</gene>
<evidence type="ECO:0000256" key="2">
    <source>
        <dbReference type="ARBA" id="ARBA00012438"/>
    </source>
</evidence>
<evidence type="ECO:0000313" key="10">
    <source>
        <dbReference type="EMBL" id="UXP32327.1"/>
    </source>
</evidence>
<name>A0ABY6CP72_9BACT</name>
<dbReference type="Gene3D" id="3.30.565.10">
    <property type="entry name" value="Histidine kinase-like ATPase, C-terminal domain"/>
    <property type="match status" value="1"/>
</dbReference>
<dbReference type="EC" id="2.7.13.3" evidence="2"/>
<keyword evidence="4" id="KW-0808">Transferase</keyword>
<dbReference type="Pfam" id="PF02518">
    <property type="entry name" value="HATPase_c"/>
    <property type="match status" value="1"/>
</dbReference>
<keyword evidence="11" id="KW-1185">Reference proteome</keyword>
<dbReference type="GO" id="GO:0016301">
    <property type="term" value="F:kinase activity"/>
    <property type="evidence" value="ECO:0007669"/>
    <property type="project" value="UniProtKB-KW"/>
</dbReference>
<keyword evidence="8" id="KW-0902">Two-component regulatory system</keyword>
<evidence type="ECO:0000256" key="8">
    <source>
        <dbReference type="ARBA" id="ARBA00023012"/>
    </source>
</evidence>
<evidence type="ECO:0000256" key="5">
    <source>
        <dbReference type="ARBA" id="ARBA00022741"/>
    </source>
</evidence>
<evidence type="ECO:0000256" key="3">
    <source>
        <dbReference type="ARBA" id="ARBA00022553"/>
    </source>
</evidence>
<dbReference type="InterPro" id="IPR003594">
    <property type="entry name" value="HATPase_dom"/>
</dbReference>
<dbReference type="Proteomes" id="UP001065174">
    <property type="component" value="Chromosome"/>
</dbReference>
<comment type="catalytic activity">
    <reaction evidence="1">
        <text>ATP + protein L-histidine = ADP + protein N-phospho-L-histidine.</text>
        <dbReference type="EC" id="2.7.13.3"/>
    </reaction>
</comment>
<proteinExistence type="predicted"/>
<dbReference type="InterPro" id="IPR050482">
    <property type="entry name" value="Sensor_HK_TwoCompSys"/>
</dbReference>
<dbReference type="InterPro" id="IPR036890">
    <property type="entry name" value="HATPase_C_sf"/>
</dbReference>
<organism evidence="10 11">
    <name type="scientific">Reichenbachiella agarivorans</name>
    <dbReference type="NCBI Taxonomy" id="2979464"/>
    <lineage>
        <taxon>Bacteria</taxon>
        <taxon>Pseudomonadati</taxon>
        <taxon>Bacteroidota</taxon>
        <taxon>Cytophagia</taxon>
        <taxon>Cytophagales</taxon>
        <taxon>Reichenbachiellaceae</taxon>
        <taxon>Reichenbachiella</taxon>
    </lineage>
</organism>
<dbReference type="Gene3D" id="1.20.5.1930">
    <property type="match status" value="1"/>
</dbReference>
<evidence type="ECO:0000256" key="7">
    <source>
        <dbReference type="ARBA" id="ARBA00022840"/>
    </source>
</evidence>
<dbReference type="InterPro" id="IPR011712">
    <property type="entry name" value="Sig_transdc_His_kin_sub3_dim/P"/>
</dbReference>